<evidence type="ECO:0000256" key="1">
    <source>
        <dbReference type="ARBA" id="ARBA00001947"/>
    </source>
</evidence>
<keyword evidence="12" id="KW-1185">Reference proteome</keyword>
<feature type="region of interest" description="Disordered" evidence="8">
    <location>
        <begin position="357"/>
        <end position="377"/>
    </location>
</feature>
<name>A0A8H3IWL9_9LECA</name>
<dbReference type="Gene3D" id="3.40.390.10">
    <property type="entry name" value="Collagenase (Catalytic Domain)"/>
    <property type="match status" value="1"/>
</dbReference>
<dbReference type="GO" id="GO:0006508">
    <property type="term" value="P:proteolysis"/>
    <property type="evidence" value="ECO:0007669"/>
    <property type="project" value="UniProtKB-KW"/>
</dbReference>
<evidence type="ECO:0000256" key="2">
    <source>
        <dbReference type="ARBA" id="ARBA00010279"/>
    </source>
</evidence>
<dbReference type="Pfam" id="PF14521">
    <property type="entry name" value="Aspzincin_M35"/>
    <property type="match status" value="1"/>
</dbReference>
<evidence type="ECO:0000256" key="6">
    <source>
        <dbReference type="ARBA" id="ARBA00022833"/>
    </source>
</evidence>
<evidence type="ECO:0000256" key="8">
    <source>
        <dbReference type="SAM" id="MobiDB-lite"/>
    </source>
</evidence>
<feature type="signal peptide" evidence="9">
    <location>
        <begin position="1"/>
        <end position="24"/>
    </location>
</feature>
<feature type="compositionally biased region" description="Basic residues" evidence="8">
    <location>
        <begin position="358"/>
        <end position="371"/>
    </location>
</feature>
<evidence type="ECO:0000259" key="10">
    <source>
        <dbReference type="Pfam" id="PF14521"/>
    </source>
</evidence>
<dbReference type="InterPro" id="IPR050414">
    <property type="entry name" value="Fungal_M35_metalloproteases"/>
</dbReference>
<dbReference type="InterPro" id="IPR029463">
    <property type="entry name" value="Lys_MEP"/>
</dbReference>
<evidence type="ECO:0000256" key="9">
    <source>
        <dbReference type="SAM" id="SignalP"/>
    </source>
</evidence>
<dbReference type="GO" id="GO:0046872">
    <property type="term" value="F:metal ion binding"/>
    <property type="evidence" value="ECO:0007669"/>
    <property type="project" value="UniProtKB-KW"/>
</dbReference>
<keyword evidence="4" id="KW-0479">Metal-binding</keyword>
<dbReference type="InterPro" id="IPR024079">
    <property type="entry name" value="MetalloPept_cat_dom_sf"/>
</dbReference>
<feature type="domain" description="Lysine-specific metallo-endopeptidase" evidence="10">
    <location>
        <begin position="428"/>
        <end position="546"/>
    </location>
</feature>
<dbReference type="GO" id="GO:0004222">
    <property type="term" value="F:metalloendopeptidase activity"/>
    <property type="evidence" value="ECO:0007669"/>
    <property type="project" value="InterPro"/>
</dbReference>
<evidence type="ECO:0000256" key="4">
    <source>
        <dbReference type="ARBA" id="ARBA00022723"/>
    </source>
</evidence>
<dbReference type="SUPFAM" id="SSF55486">
    <property type="entry name" value="Metalloproteases ('zincins'), catalytic domain"/>
    <property type="match status" value="1"/>
</dbReference>
<protein>
    <recommendedName>
        <fullName evidence="10">Lysine-specific metallo-endopeptidase domain-containing protein</fullName>
    </recommendedName>
</protein>
<dbReference type="Gene3D" id="2.60.40.2970">
    <property type="match status" value="1"/>
</dbReference>
<proteinExistence type="inferred from homology"/>
<keyword evidence="9" id="KW-0732">Signal</keyword>
<evidence type="ECO:0000313" key="11">
    <source>
        <dbReference type="EMBL" id="CAF9936685.1"/>
    </source>
</evidence>
<organism evidence="11 12">
    <name type="scientific">Imshaugia aleurites</name>
    <dbReference type="NCBI Taxonomy" id="172621"/>
    <lineage>
        <taxon>Eukaryota</taxon>
        <taxon>Fungi</taxon>
        <taxon>Dikarya</taxon>
        <taxon>Ascomycota</taxon>
        <taxon>Pezizomycotina</taxon>
        <taxon>Lecanoromycetes</taxon>
        <taxon>OSLEUM clade</taxon>
        <taxon>Lecanoromycetidae</taxon>
        <taxon>Lecanorales</taxon>
        <taxon>Lecanorineae</taxon>
        <taxon>Parmeliaceae</taxon>
        <taxon>Imshaugia</taxon>
    </lineage>
</organism>
<keyword evidence="3" id="KW-0645">Protease</keyword>
<feature type="chain" id="PRO_5034487016" description="Lysine-specific metallo-endopeptidase domain-containing protein" evidence="9">
    <location>
        <begin position="25"/>
        <end position="629"/>
    </location>
</feature>
<comment type="cofactor">
    <cofactor evidence="1">
        <name>Zn(2+)</name>
        <dbReference type="ChEBI" id="CHEBI:29105"/>
    </cofactor>
</comment>
<dbReference type="PANTHER" id="PTHR37016:SF3">
    <property type="entry name" value="NEUTRAL PROTEASE 2-RELATED"/>
    <property type="match status" value="1"/>
</dbReference>
<dbReference type="Proteomes" id="UP000664534">
    <property type="component" value="Unassembled WGS sequence"/>
</dbReference>
<comment type="caution">
    <text evidence="11">The sequence shown here is derived from an EMBL/GenBank/DDBJ whole genome shotgun (WGS) entry which is preliminary data.</text>
</comment>
<keyword evidence="7" id="KW-0482">Metalloprotease</keyword>
<evidence type="ECO:0000256" key="7">
    <source>
        <dbReference type="ARBA" id="ARBA00023049"/>
    </source>
</evidence>
<evidence type="ECO:0000256" key="5">
    <source>
        <dbReference type="ARBA" id="ARBA00022801"/>
    </source>
</evidence>
<accession>A0A8H3IWL9</accession>
<keyword evidence="6" id="KW-0862">Zinc</keyword>
<comment type="similarity">
    <text evidence="2">Belongs to the peptidase M35 family.</text>
</comment>
<dbReference type="PANTHER" id="PTHR37016">
    <property type="match status" value="1"/>
</dbReference>
<gene>
    <name evidence="11" type="ORF">IMSHALPRED_010859</name>
</gene>
<evidence type="ECO:0000256" key="3">
    <source>
        <dbReference type="ARBA" id="ARBA00022670"/>
    </source>
</evidence>
<reference evidence="11" key="1">
    <citation type="submission" date="2021-03" db="EMBL/GenBank/DDBJ databases">
        <authorList>
            <person name="Tagirdzhanova G."/>
        </authorList>
    </citation>
    <scope>NUCLEOTIDE SEQUENCE</scope>
</reference>
<dbReference type="OrthoDB" id="5359519at2759"/>
<dbReference type="EMBL" id="CAJPDT010000093">
    <property type="protein sequence ID" value="CAF9936685.1"/>
    <property type="molecule type" value="Genomic_DNA"/>
</dbReference>
<dbReference type="AlphaFoldDB" id="A0A8H3IWL9"/>
<evidence type="ECO:0000313" key="12">
    <source>
        <dbReference type="Proteomes" id="UP000664534"/>
    </source>
</evidence>
<keyword evidence="5" id="KW-0378">Hydrolase</keyword>
<sequence length="629" mass="67212">MDPKLSRLLHLAGFLQLLLQGVIGQLTGIITSPGNPFIITATVINPTANTISILSWNNIFDNATQLPVSFSVNDDQGNPVKLASTYAMRAGMTNDDLYDILPGQDFSRVFDMRQFLQSVPSGPTTLYPKTISISLPPVFKGISHSGPYQIPAAAAADPTGTPPIGDFTAAGLQDIILSSTPLKLSYNFPIFPDLDPGYSNPGDGIQIQTADCQSQNFTDLSNAIFDAGVYAKSVYLAATNATSALFADFFNAGSDEQAVANISMLAMNATNGNSPHVDVYCTDGLNLFNNVVGVMIDNSVYGSSSAQQLRASSAWDPTKNADSYAQLAIVQWGFGLGGSPYSGSSCYPANGIPPSIPKRSRGLPVHPRKPRGAVSLTGAPPFNHVRRQVGIFGGLDQIVASATLCTASEKQLLQYAVQNARAVAALARDNPYTALWTEYFNGDATVQAQVRSVYDNIANWNPTGNAQNINIYCDPKRRTQTCYSGRIGKANYNESPRRGIIVLCPAFFYYPASTQCLNPASSKDSLGGDLDQAGTLIHELSHIPWIANNTFITDGIIPMRGGGVAGCYDFACATAFAANRYTPGFDSRNRPEVVATNYEYYAYAVRATTAGCSWTGYAGGTYGLGAWFG</sequence>